<reference evidence="1" key="1">
    <citation type="submission" date="2022-05" db="EMBL/GenBank/DDBJ databases">
        <title>The Musa troglodytarum L. genome provides insights into the mechanism of non-climacteric behaviour and enrichment of carotenoids.</title>
        <authorList>
            <person name="Wang J."/>
        </authorList>
    </citation>
    <scope>NUCLEOTIDE SEQUENCE</scope>
    <source>
        <tissue evidence="1">Leaf</tissue>
    </source>
</reference>
<evidence type="ECO:0000313" key="2">
    <source>
        <dbReference type="Proteomes" id="UP001055439"/>
    </source>
</evidence>
<proteinExistence type="predicted"/>
<name>A0A9E7FPG8_9LILI</name>
<sequence length="101" mass="10929">MVGGIGEVKMTSSFLLGSLQQLKLIVLKLPKAFFCLFSVVRMVMKTSAVHRRWSQHPTCSQTTVDGVDMRPADAPAKAAAAFCFNAQLTPEDDGVVPEISC</sequence>
<gene>
    <name evidence="1" type="ORF">MUK42_26355</name>
</gene>
<dbReference type="Proteomes" id="UP001055439">
    <property type="component" value="Chromosome 4"/>
</dbReference>
<organism evidence="1 2">
    <name type="scientific">Musa troglodytarum</name>
    <name type="common">fe'i banana</name>
    <dbReference type="NCBI Taxonomy" id="320322"/>
    <lineage>
        <taxon>Eukaryota</taxon>
        <taxon>Viridiplantae</taxon>
        <taxon>Streptophyta</taxon>
        <taxon>Embryophyta</taxon>
        <taxon>Tracheophyta</taxon>
        <taxon>Spermatophyta</taxon>
        <taxon>Magnoliopsida</taxon>
        <taxon>Liliopsida</taxon>
        <taxon>Zingiberales</taxon>
        <taxon>Musaceae</taxon>
        <taxon>Musa</taxon>
    </lineage>
</organism>
<accession>A0A9E7FPG8</accession>
<dbReference type="AlphaFoldDB" id="A0A9E7FPG8"/>
<dbReference type="EMBL" id="CP097506">
    <property type="protein sequence ID" value="URD99609.1"/>
    <property type="molecule type" value="Genomic_DNA"/>
</dbReference>
<keyword evidence="2" id="KW-1185">Reference proteome</keyword>
<protein>
    <submittedName>
        <fullName evidence="1">Uncharacterized protein</fullName>
    </submittedName>
</protein>
<evidence type="ECO:0000313" key="1">
    <source>
        <dbReference type="EMBL" id="URD99609.1"/>
    </source>
</evidence>